<evidence type="ECO:0000256" key="1">
    <source>
        <dbReference type="ARBA" id="ARBA00038310"/>
    </source>
</evidence>
<accession>A0A2N5D6S8</accession>
<dbReference type="AlphaFoldDB" id="A0A2N5D6S8"/>
<dbReference type="InterPro" id="IPR032466">
    <property type="entry name" value="Metal_Hydrolase"/>
</dbReference>
<dbReference type="Proteomes" id="UP000234479">
    <property type="component" value="Unassembled WGS sequence"/>
</dbReference>
<evidence type="ECO:0000313" key="4">
    <source>
        <dbReference type="Proteomes" id="UP000234479"/>
    </source>
</evidence>
<comment type="caution">
    <text evidence="3">The sequence shown here is derived from an EMBL/GenBank/DDBJ whole genome shotgun (WGS) entry which is preliminary data.</text>
</comment>
<feature type="domain" description="Amidohydrolase-related" evidence="2">
    <location>
        <begin position="3"/>
        <end position="267"/>
    </location>
</feature>
<dbReference type="Gene3D" id="3.20.20.140">
    <property type="entry name" value="Metal-dependent hydrolases"/>
    <property type="match status" value="1"/>
</dbReference>
<comment type="similarity">
    <text evidence="1">Belongs to the metallo-dependent hydrolases superfamily.</text>
</comment>
<dbReference type="Pfam" id="PF04909">
    <property type="entry name" value="Amidohydro_2"/>
    <property type="match status" value="1"/>
</dbReference>
<sequence length="267" mass="29040">MLIDAHCHVWRIGRNDHEWPAADLPAIHRDFGLDDLRAAGGPDSVVLAQSQPSERDTAWLLELAAADPIVLGVVGWTNLAAPDAPAKIAALAGYPKLKGLRPMLQDLASDWILDPALEPAITAMVEAGLAFDALVRPRHLSSLLAFVRRWPELRVVIDHGGKPAIGEGRLDPWRDDIAALAAEPGVHCKLSGLLTEAGDRPTVELVAPYAAHLLEVFGPERLMWGSDWPVLNLAGDYAAWRDTCEAWVPSAGRAALFGETARRFYRL</sequence>
<dbReference type="InterPro" id="IPR006680">
    <property type="entry name" value="Amidohydro-rel"/>
</dbReference>
<dbReference type="InterPro" id="IPR052350">
    <property type="entry name" value="Metallo-dep_Lactonases"/>
</dbReference>
<dbReference type="GO" id="GO:0016787">
    <property type="term" value="F:hydrolase activity"/>
    <property type="evidence" value="ECO:0007669"/>
    <property type="project" value="UniProtKB-KW"/>
</dbReference>
<dbReference type="SUPFAM" id="SSF51556">
    <property type="entry name" value="Metallo-dependent hydrolases"/>
    <property type="match status" value="1"/>
</dbReference>
<name>A0A2N5D6S8_9CAUL</name>
<keyword evidence="4" id="KW-1185">Reference proteome</keyword>
<gene>
    <name evidence="3" type="ORF">SGCZBJ_19460</name>
</gene>
<organism evidence="3 4">
    <name type="scientific">Caulobacter zeae</name>
    <dbReference type="NCBI Taxonomy" id="2055137"/>
    <lineage>
        <taxon>Bacteria</taxon>
        <taxon>Pseudomonadati</taxon>
        <taxon>Pseudomonadota</taxon>
        <taxon>Alphaproteobacteria</taxon>
        <taxon>Caulobacterales</taxon>
        <taxon>Caulobacteraceae</taxon>
        <taxon>Caulobacter</taxon>
    </lineage>
</organism>
<dbReference type="OrthoDB" id="7183088at2"/>
<evidence type="ECO:0000313" key="3">
    <source>
        <dbReference type="EMBL" id="PLR21763.1"/>
    </source>
</evidence>
<proteinExistence type="inferred from homology"/>
<dbReference type="RefSeq" id="WP_101719604.1">
    <property type="nucleotide sequence ID" value="NZ_PJRS01000041.1"/>
</dbReference>
<keyword evidence="3" id="KW-0378">Hydrolase</keyword>
<protein>
    <submittedName>
        <fullName evidence="3">Amidohydrolase</fullName>
    </submittedName>
</protein>
<evidence type="ECO:0000259" key="2">
    <source>
        <dbReference type="Pfam" id="PF04909"/>
    </source>
</evidence>
<reference evidence="3 4" key="1">
    <citation type="submission" date="2017-12" db="EMBL/GenBank/DDBJ databases">
        <title>The genome sequence of Caulobacter sp. 410.</title>
        <authorList>
            <person name="Gao J."/>
            <person name="Mao X."/>
            <person name="Sun J."/>
        </authorList>
    </citation>
    <scope>NUCLEOTIDE SEQUENCE [LARGE SCALE GENOMIC DNA]</scope>
    <source>
        <strain evidence="3 4">410</strain>
    </source>
</reference>
<dbReference type="PANTHER" id="PTHR43569:SF2">
    <property type="entry name" value="AMIDOHYDROLASE-RELATED DOMAIN-CONTAINING PROTEIN"/>
    <property type="match status" value="1"/>
</dbReference>
<dbReference type="EMBL" id="PJRS01000041">
    <property type="protein sequence ID" value="PLR21763.1"/>
    <property type="molecule type" value="Genomic_DNA"/>
</dbReference>
<dbReference type="PANTHER" id="PTHR43569">
    <property type="entry name" value="AMIDOHYDROLASE"/>
    <property type="match status" value="1"/>
</dbReference>